<dbReference type="AlphaFoldDB" id="A0A1H7A4B1"/>
<evidence type="ECO:0000256" key="1">
    <source>
        <dbReference type="ARBA" id="ARBA00004651"/>
    </source>
</evidence>
<dbReference type="EMBL" id="FNZI01000005">
    <property type="protein sequence ID" value="SEJ55885.1"/>
    <property type="molecule type" value="Genomic_DNA"/>
</dbReference>
<dbReference type="Pfam" id="PF01311">
    <property type="entry name" value="Bac_export_1"/>
    <property type="match status" value="1"/>
</dbReference>
<feature type="transmembrane region" description="Helical" evidence="7">
    <location>
        <begin position="224"/>
        <end position="244"/>
    </location>
</feature>
<feature type="transmembrane region" description="Helical" evidence="7">
    <location>
        <begin position="12"/>
        <end position="30"/>
    </location>
</feature>
<dbReference type="InterPro" id="IPR002010">
    <property type="entry name" value="T3SS_IM_R"/>
</dbReference>
<proteinExistence type="inferred from homology"/>
<dbReference type="eggNOG" id="COG1684">
    <property type="taxonomic scope" value="Bacteria"/>
</dbReference>
<keyword evidence="9" id="KW-1185">Reference proteome</keyword>
<dbReference type="STRING" id="1043493.SAMN05421637_2186"/>
<keyword evidence="5 7" id="KW-1133">Transmembrane helix</keyword>
<feature type="transmembrane region" description="Helical" evidence="7">
    <location>
        <begin position="194"/>
        <end position="212"/>
    </location>
</feature>
<dbReference type="GO" id="GO:0005886">
    <property type="term" value="C:plasma membrane"/>
    <property type="evidence" value="ECO:0007669"/>
    <property type="project" value="UniProtKB-SubCell"/>
</dbReference>
<organism evidence="8 9">
    <name type="scientific">Demequina mangrovi</name>
    <dbReference type="NCBI Taxonomy" id="1043493"/>
    <lineage>
        <taxon>Bacteria</taxon>
        <taxon>Bacillati</taxon>
        <taxon>Actinomycetota</taxon>
        <taxon>Actinomycetes</taxon>
        <taxon>Micrococcales</taxon>
        <taxon>Demequinaceae</taxon>
        <taxon>Demequina</taxon>
    </lineage>
</organism>
<evidence type="ECO:0000256" key="3">
    <source>
        <dbReference type="ARBA" id="ARBA00022475"/>
    </source>
</evidence>
<feature type="transmembrane region" description="Helical" evidence="7">
    <location>
        <begin position="67"/>
        <end position="87"/>
    </location>
</feature>
<name>A0A1H7A4B1_9MICO</name>
<evidence type="ECO:0000256" key="4">
    <source>
        <dbReference type="ARBA" id="ARBA00022692"/>
    </source>
</evidence>
<dbReference type="RefSeq" id="WP_042216866.1">
    <property type="nucleotide sequence ID" value="NZ_BBLU01000023.1"/>
</dbReference>
<comment type="similarity">
    <text evidence="2">Belongs to the FliR/MopE/SpaR family.</text>
</comment>
<sequence length="260" mass="26367">MDLTFDLGVVETTMLVSVRMLAFLVVSPPFHVSTFPGTVKVALSLGLALAVGPAAVARAGIVPGEMLVTGGAAFIGAVVLEAFVGLALGFLVRLVFAAVQTAGGLIDLFGGFEVAAALDPTSGTHGAQFNRFYSMAALALLFASDGHQLLLMGIVRSFDALPLGSGIDLAVLGQLMTTGAAQMMIGALQIAGPLIAVLFLTDVGLGLLTRVAPALNAFALGFPLKILVTLSLGSIAFLALPAVISSLTDRATDLMGGGAW</sequence>
<dbReference type="PRINTS" id="PR00953">
    <property type="entry name" value="TYPE3IMRPROT"/>
</dbReference>
<keyword evidence="8" id="KW-0969">Cilium</keyword>
<dbReference type="PANTHER" id="PTHR30065">
    <property type="entry name" value="FLAGELLAR BIOSYNTHETIC PROTEIN FLIR"/>
    <property type="match status" value="1"/>
</dbReference>
<feature type="transmembrane region" description="Helical" evidence="7">
    <location>
        <begin position="42"/>
        <end position="61"/>
    </location>
</feature>
<gene>
    <name evidence="8" type="ORF">SAMN05421637_2186</name>
</gene>
<dbReference type="PANTHER" id="PTHR30065:SF1">
    <property type="entry name" value="SURFACE PRESENTATION OF ANTIGENS PROTEIN SPAR"/>
    <property type="match status" value="1"/>
</dbReference>
<dbReference type="GO" id="GO:0006605">
    <property type="term" value="P:protein targeting"/>
    <property type="evidence" value="ECO:0007669"/>
    <property type="project" value="InterPro"/>
</dbReference>
<protein>
    <submittedName>
        <fullName evidence="8">Flagellar biosynthetic protein FliR</fullName>
    </submittedName>
</protein>
<accession>A0A1H7A4B1</accession>
<keyword evidence="4 7" id="KW-0812">Transmembrane</keyword>
<keyword evidence="3" id="KW-1003">Cell membrane</keyword>
<dbReference type="OrthoDB" id="9807748at2"/>
<comment type="subcellular location">
    <subcellularLocation>
        <location evidence="1">Cell membrane</location>
        <topology evidence="1">Multi-pass membrane protein</topology>
    </subcellularLocation>
</comment>
<keyword evidence="6 7" id="KW-0472">Membrane</keyword>
<evidence type="ECO:0000256" key="5">
    <source>
        <dbReference type="ARBA" id="ARBA00022989"/>
    </source>
</evidence>
<evidence type="ECO:0000256" key="7">
    <source>
        <dbReference type="SAM" id="Phobius"/>
    </source>
</evidence>
<reference evidence="9" key="1">
    <citation type="submission" date="2016-10" db="EMBL/GenBank/DDBJ databases">
        <authorList>
            <person name="Varghese N."/>
        </authorList>
    </citation>
    <scope>NUCLEOTIDE SEQUENCE [LARGE SCALE GENOMIC DNA]</scope>
    <source>
        <strain evidence="9">DSM 24868</strain>
    </source>
</reference>
<evidence type="ECO:0000256" key="6">
    <source>
        <dbReference type="ARBA" id="ARBA00023136"/>
    </source>
</evidence>
<dbReference type="Proteomes" id="UP000183315">
    <property type="component" value="Unassembled WGS sequence"/>
</dbReference>
<evidence type="ECO:0000256" key="2">
    <source>
        <dbReference type="ARBA" id="ARBA00009772"/>
    </source>
</evidence>
<evidence type="ECO:0000313" key="8">
    <source>
        <dbReference type="EMBL" id="SEJ55885.1"/>
    </source>
</evidence>
<keyword evidence="8" id="KW-0966">Cell projection</keyword>
<evidence type="ECO:0000313" key="9">
    <source>
        <dbReference type="Proteomes" id="UP000183315"/>
    </source>
</evidence>
<keyword evidence="8" id="KW-0282">Flagellum</keyword>